<keyword evidence="1" id="KW-0732">Signal</keyword>
<dbReference type="EMBL" id="JACHCC010000016">
    <property type="protein sequence ID" value="MBB6502861.1"/>
    <property type="molecule type" value="Genomic_DNA"/>
</dbReference>
<evidence type="ECO:0000313" key="3">
    <source>
        <dbReference type="Proteomes" id="UP000521017"/>
    </source>
</evidence>
<dbReference type="AlphaFoldDB" id="A0A7X0ML95"/>
<name>A0A7X0ML95_9SPHI</name>
<feature type="signal peptide" evidence="1">
    <location>
        <begin position="1"/>
        <end position="22"/>
    </location>
</feature>
<evidence type="ECO:0000313" key="2">
    <source>
        <dbReference type="EMBL" id="MBB6502861.1"/>
    </source>
</evidence>
<evidence type="ECO:0000256" key="1">
    <source>
        <dbReference type="SAM" id="SignalP"/>
    </source>
</evidence>
<accession>A0A7X0ML95</accession>
<comment type="caution">
    <text evidence="2">The sequence shown here is derived from an EMBL/GenBank/DDBJ whole genome shotgun (WGS) entry which is preliminary data.</text>
</comment>
<proteinExistence type="predicted"/>
<gene>
    <name evidence="2" type="ORF">HDF25_005044</name>
</gene>
<dbReference type="Proteomes" id="UP000521017">
    <property type="component" value="Unassembled WGS sequence"/>
</dbReference>
<sequence length="201" mass="22625">MKSTRFLPSIIAFILVATTAYGQTPAPVNYLNVKSPIVFNSASYSLSWSSHPAANFYKQEYLTKGDNSDRYKSMLLTDLIIGEVTIQDLVRKKVLELKKAKETNPIINYQLLEKDGEPMLDFMLSASSADGKTVTIIERNIYRYQTITGKNGQKAVLLFGISTRAYGDDIINFMTNLKTKRMDLLNKFGQYKFPGITLPGK</sequence>
<protein>
    <submittedName>
        <fullName evidence="2">Uncharacterized protein</fullName>
    </submittedName>
</protein>
<dbReference type="RefSeq" id="WP_184629105.1">
    <property type="nucleotide sequence ID" value="NZ_JACHCC010000016.1"/>
</dbReference>
<reference evidence="2 3" key="1">
    <citation type="submission" date="2020-08" db="EMBL/GenBank/DDBJ databases">
        <title>Genomic Encyclopedia of Type Strains, Phase IV (KMG-V): Genome sequencing to study the core and pangenomes of soil and plant-associated prokaryotes.</title>
        <authorList>
            <person name="Whitman W."/>
        </authorList>
    </citation>
    <scope>NUCLEOTIDE SEQUENCE [LARGE SCALE GENOMIC DNA]</scope>
    <source>
        <strain evidence="2 3">M2T3</strain>
    </source>
</reference>
<organism evidence="2 3">
    <name type="scientific">Pedobacter cryoconitis</name>
    <dbReference type="NCBI Taxonomy" id="188932"/>
    <lineage>
        <taxon>Bacteria</taxon>
        <taxon>Pseudomonadati</taxon>
        <taxon>Bacteroidota</taxon>
        <taxon>Sphingobacteriia</taxon>
        <taxon>Sphingobacteriales</taxon>
        <taxon>Sphingobacteriaceae</taxon>
        <taxon>Pedobacter</taxon>
    </lineage>
</organism>
<feature type="chain" id="PRO_5031372483" evidence="1">
    <location>
        <begin position="23"/>
        <end position="201"/>
    </location>
</feature>